<accession>A0A0P1F384</accession>
<evidence type="ECO:0000313" key="3">
    <source>
        <dbReference type="Proteomes" id="UP000051298"/>
    </source>
</evidence>
<name>A0A0P1F384_9RHOB</name>
<sequence length="187" mass="21360">MRKSIVSFWRREDAAISTETVIIMPILFVTLILSFTFFDAFRRYNLSLKAAYTIGDILSRRPIVTAWDFEGLANLYEFLTFENGEPWLRYSEVRRGDVGYEVEWSYATDGNAVRDTNSISALLARMPVMAVGERVIVVETYSTYTPPLNIELPTQNFENIIVTRPRFASFLEFDQSVALPAAPVGTY</sequence>
<dbReference type="AlphaFoldDB" id="A0A0P1F384"/>
<dbReference type="RefSeq" id="WP_038004747.1">
    <property type="nucleotide sequence ID" value="NZ_CP107618.1"/>
</dbReference>
<keyword evidence="1" id="KW-1133">Transmembrane helix</keyword>
<evidence type="ECO:0000313" key="2">
    <source>
        <dbReference type="EMBL" id="CUH62119.1"/>
    </source>
</evidence>
<keyword evidence="1" id="KW-0812">Transmembrane</keyword>
<evidence type="ECO:0000256" key="1">
    <source>
        <dbReference type="SAM" id="Phobius"/>
    </source>
</evidence>
<evidence type="ECO:0008006" key="4">
    <source>
        <dbReference type="Google" id="ProtNLM"/>
    </source>
</evidence>
<protein>
    <recommendedName>
        <fullName evidence="4">Flp pilus assembly protein TadG</fullName>
    </recommendedName>
</protein>
<feature type="transmembrane region" description="Helical" evidence="1">
    <location>
        <begin position="20"/>
        <end position="41"/>
    </location>
</feature>
<dbReference type="STRING" id="266809.PM03_02530"/>
<proteinExistence type="predicted"/>
<dbReference type="Proteomes" id="UP000051298">
    <property type="component" value="Unassembled WGS sequence"/>
</dbReference>
<dbReference type="eggNOG" id="COG4961">
    <property type="taxonomic scope" value="Bacteria"/>
</dbReference>
<keyword evidence="1" id="KW-0472">Membrane</keyword>
<reference evidence="2 3" key="1">
    <citation type="submission" date="2015-09" db="EMBL/GenBank/DDBJ databases">
        <authorList>
            <consortium name="Swine Surveillance"/>
        </authorList>
    </citation>
    <scope>NUCLEOTIDE SEQUENCE [LARGE SCALE GENOMIC DNA]</scope>
    <source>
        <strain evidence="2 3">CECT 5294</strain>
    </source>
</reference>
<gene>
    <name evidence="2" type="ORF">THS5294_03433</name>
</gene>
<dbReference type="EMBL" id="CYRX01000033">
    <property type="protein sequence ID" value="CUH62119.1"/>
    <property type="molecule type" value="Genomic_DNA"/>
</dbReference>
<organism evidence="2 3">
    <name type="scientific">Thalassobacter stenotrophicus</name>
    <dbReference type="NCBI Taxonomy" id="266809"/>
    <lineage>
        <taxon>Bacteria</taxon>
        <taxon>Pseudomonadati</taxon>
        <taxon>Pseudomonadota</taxon>
        <taxon>Alphaproteobacteria</taxon>
        <taxon>Rhodobacterales</taxon>
        <taxon>Roseobacteraceae</taxon>
        <taxon>Thalassobacter</taxon>
    </lineage>
</organism>